<feature type="compositionally biased region" description="Basic residues" evidence="11">
    <location>
        <begin position="244"/>
        <end position="253"/>
    </location>
</feature>
<dbReference type="STRING" id="102285.A0A0R3T0G8"/>
<dbReference type="PROSITE" id="PS50011">
    <property type="entry name" value="PROTEIN_KINASE_DOM"/>
    <property type="match status" value="1"/>
</dbReference>
<feature type="region of interest" description="Disordered" evidence="11">
    <location>
        <begin position="244"/>
        <end position="266"/>
    </location>
</feature>
<comment type="catalytic activity">
    <reaction evidence="10">
        <text>L-seryl-[protein] + ATP = O-phospho-L-seryl-[protein] + ADP + H(+)</text>
        <dbReference type="Rhea" id="RHEA:17989"/>
        <dbReference type="Rhea" id="RHEA-COMP:9863"/>
        <dbReference type="Rhea" id="RHEA-COMP:11604"/>
        <dbReference type="ChEBI" id="CHEBI:15378"/>
        <dbReference type="ChEBI" id="CHEBI:29999"/>
        <dbReference type="ChEBI" id="CHEBI:30616"/>
        <dbReference type="ChEBI" id="CHEBI:83421"/>
        <dbReference type="ChEBI" id="CHEBI:456216"/>
        <dbReference type="EC" id="2.7.11.1"/>
    </reaction>
</comment>
<evidence type="ECO:0000256" key="5">
    <source>
        <dbReference type="ARBA" id="ARBA00022741"/>
    </source>
</evidence>
<dbReference type="GO" id="GO:0005634">
    <property type="term" value="C:nucleus"/>
    <property type="evidence" value="ECO:0007669"/>
    <property type="project" value="TreeGrafter"/>
</dbReference>
<dbReference type="Proteomes" id="UP000278807">
    <property type="component" value="Unassembled WGS sequence"/>
</dbReference>
<dbReference type="EC" id="2.7.11.1" evidence="1"/>
<feature type="compositionally biased region" description="Polar residues" evidence="11">
    <location>
        <begin position="344"/>
        <end position="353"/>
    </location>
</feature>
<dbReference type="GO" id="GO:0035556">
    <property type="term" value="P:intracellular signal transduction"/>
    <property type="evidence" value="ECO:0007669"/>
    <property type="project" value="TreeGrafter"/>
</dbReference>
<dbReference type="SMART" id="SM00220">
    <property type="entry name" value="S_TKc"/>
    <property type="match status" value="1"/>
</dbReference>
<organism evidence="15">
    <name type="scientific">Rodentolepis nana</name>
    <name type="common">Dwarf tapeworm</name>
    <name type="synonym">Hymenolepis nana</name>
    <dbReference type="NCBI Taxonomy" id="102285"/>
    <lineage>
        <taxon>Eukaryota</taxon>
        <taxon>Metazoa</taxon>
        <taxon>Spiralia</taxon>
        <taxon>Lophotrochozoa</taxon>
        <taxon>Platyhelminthes</taxon>
        <taxon>Cestoda</taxon>
        <taxon>Eucestoda</taxon>
        <taxon>Cyclophyllidea</taxon>
        <taxon>Hymenolepididae</taxon>
        <taxon>Rodentolepis</taxon>
    </lineage>
</organism>
<keyword evidence="5" id="KW-0547">Nucleotide-binding</keyword>
<dbReference type="SUPFAM" id="SSF56112">
    <property type="entry name" value="Protein kinase-like (PK-like)"/>
    <property type="match status" value="1"/>
</dbReference>
<gene>
    <name evidence="13" type="ORF">HNAJ_LOCUS310</name>
</gene>
<dbReference type="InterPro" id="IPR050236">
    <property type="entry name" value="Ser_Thr_kinase_AGC"/>
</dbReference>
<keyword evidence="3" id="KW-0723">Serine/threonine-protein kinase</keyword>
<dbReference type="Gene3D" id="3.30.200.20">
    <property type="entry name" value="Phosphorylase Kinase, domain 1"/>
    <property type="match status" value="2"/>
</dbReference>
<feature type="domain" description="Protein kinase" evidence="12">
    <location>
        <begin position="1"/>
        <end position="552"/>
    </location>
</feature>
<feature type="region of interest" description="Disordered" evidence="11">
    <location>
        <begin position="338"/>
        <end position="364"/>
    </location>
</feature>
<keyword evidence="6" id="KW-0418">Kinase</keyword>
<evidence type="ECO:0000313" key="14">
    <source>
        <dbReference type="Proteomes" id="UP000278807"/>
    </source>
</evidence>
<reference evidence="15" key="1">
    <citation type="submission" date="2017-02" db="UniProtKB">
        <authorList>
            <consortium name="WormBaseParasite"/>
        </authorList>
    </citation>
    <scope>IDENTIFICATION</scope>
</reference>
<evidence type="ECO:0000256" key="3">
    <source>
        <dbReference type="ARBA" id="ARBA00022527"/>
    </source>
</evidence>
<evidence type="ECO:0000256" key="8">
    <source>
        <dbReference type="ARBA" id="ARBA00033099"/>
    </source>
</evidence>
<dbReference type="Gene3D" id="1.10.510.10">
    <property type="entry name" value="Transferase(Phosphotransferase) domain 1"/>
    <property type="match status" value="2"/>
</dbReference>
<evidence type="ECO:0000313" key="13">
    <source>
        <dbReference type="EMBL" id="VDN96169.1"/>
    </source>
</evidence>
<evidence type="ECO:0000259" key="12">
    <source>
        <dbReference type="PROSITE" id="PS50011"/>
    </source>
</evidence>
<keyword evidence="14" id="KW-1185">Reference proteome</keyword>
<dbReference type="EMBL" id="UZAE01000072">
    <property type="protein sequence ID" value="VDN96169.1"/>
    <property type="molecule type" value="Genomic_DNA"/>
</dbReference>
<evidence type="ECO:0000256" key="10">
    <source>
        <dbReference type="ARBA" id="ARBA00048679"/>
    </source>
</evidence>
<reference evidence="13 14" key="2">
    <citation type="submission" date="2018-11" db="EMBL/GenBank/DDBJ databases">
        <authorList>
            <consortium name="Pathogen Informatics"/>
        </authorList>
    </citation>
    <scope>NUCLEOTIDE SEQUENCE [LARGE SCALE GENOMIC DNA]</scope>
</reference>
<evidence type="ECO:0000256" key="7">
    <source>
        <dbReference type="ARBA" id="ARBA00022840"/>
    </source>
</evidence>
<protein>
    <recommendedName>
        <fullName evidence="2">Serine/threonine-protein kinase greatwall</fullName>
        <ecNumber evidence="1">2.7.11.1</ecNumber>
    </recommendedName>
    <alternativeName>
        <fullName evidence="8">Microtubule-associated serine/threonine-protein kinase-like</fullName>
    </alternativeName>
</protein>
<dbReference type="WBParaSite" id="HNAJ_0000030901-mRNA-1">
    <property type="protein sequence ID" value="HNAJ_0000030901-mRNA-1"/>
    <property type="gene ID" value="HNAJ_0000030901"/>
</dbReference>
<dbReference type="PROSITE" id="PS00108">
    <property type="entry name" value="PROTEIN_KINASE_ST"/>
    <property type="match status" value="1"/>
</dbReference>
<dbReference type="InterPro" id="IPR008271">
    <property type="entry name" value="Ser/Thr_kinase_AS"/>
</dbReference>
<proteinExistence type="predicted"/>
<dbReference type="OrthoDB" id="162894at2759"/>
<dbReference type="PANTHER" id="PTHR24356">
    <property type="entry name" value="SERINE/THREONINE-PROTEIN KINASE"/>
    <property type="match status" value="1"/>
</dbReference>
<evidence type="ECO:0000256" key="2">
    <source>
        <dbReference type="ARBA" id="ARBA00022148"/>
    </source>
</evidence>
<evidence type="ECO:0000256" key="1">
    <source>
        <dbReference type="ARBA" id="ARBA00012513"/>
    </source>
</evidence>
<accession>A0A0R3T0G8</accession>
<dbReference type="InterPro" id="IPR011009">
    <property type="entry name" value="Kinase-like_dom_sf"/>
</dbReference>
<dbReference type="AlphaFoldDB" id="A0A0R3T0G8"/>
<comment type="catalytic activity">
    <reaction evidence="9">
        <text>L-threonyl-[protein] + ATP = O-phospho-L-threonyl-[protein] + ADP + H(+)</text>
        <dbReference type="Rhea" id="RHEA:46608"/>
        <dbReference type="Rhea" id="RHEA-COMP:11060"/>
        <dbReference type="Rhea" id="RHEA-COMP:11605"/>
        <dbReference type="ChEBI" id="CHEBI:15378"/>
        <dbReference type="ChEBI" id="CHEBI:30013"/>
        <dbReference type="ChEBI" id="CHEBI:30616"/>
        <dbReference type="ChEBI" id="CHEBI:61977"/>
        <dbReference type="ChEBI" id="CHEBI:456216"/>
        <dbReference type="EC" id="2.7.11.1"/>
    </reaction>
</comment>
<keyword evidence="4" id="KW-0808">Transferase</keyword>
<keyword evidence="7" id="KW-0067">ATP-binding</keyword>
<dbReference type="Pfam" id="PF00069">
    <property type="entry name" value="Pkinase"/>
    <property type="match status" value="2"/>
</dbReference>
<evidence type="ECO:0000313" key="15">
    <source>
        <dbReference type="WBParaSite" id="HNAJ_0000030901-mRNA-1"/>
    </source>
</evidence>
<evidence type="ECO:0000256" key="9">
    <source>
        <dbReference type="ARBA" id="ARBA00047899"/>
    </source>
</evidence>
<evidence type="ECO:0000256" key="6">
    <source>
        <dbReference type="ARBA" id="ARBA00022777"/>
    </source>
</evidence>
<evidence type="ECO:0000256" key="4">
    <source>
        <dbReference type="ARBA" id="ARBA00022679"/>
    </source>
</evidence>
<name>A0A0R3T0G8_RODNA</name>
<dbReference type="InterPro" id="IPR000719">
    <property type="entry name" value="Prot_kinase_dom"/>
</dbReference>
<dbReference type="GO" id="GO:0005524">
    <property type="term" value="F:ATP binding"/>
    <property type="evidence" value="ECO:0007669"/>
    <property type="project" value="UniProtKB-KW"/>
</dbReference>
<sequence length="632" mass="70719">MLGAKKNNTDQIYAIKIMSKSAMLEKNLVDQVTAERNALAISNCPYIVHLYYSLQTDQYVYLVMEYLIGGDLKSLILLCGYLSELHAALYMAEMSIAVKYLHGNGIIHRDLKPDNVLITAKGHLKLTDFGLSTVRLPKDLNPRDLMNIPSSSIDSQSHLRTPGQIISLTERLSFNHCTTLYESESDTLAHYTPPEALSPSQKNKATSDMSSLVISLSRFGLCKRLSSVDLSNAVCLSELNPSHLHHHHHRPSHFPRTPQTEMRPRPLRSPMFLSRHARSTISRSDRRLMQSCDASHGIRRSRIGGGNLFADYETSTSTVINDSRLLKDCSRESDSVYETPIDTVASSPSQNMDVSPPSLPPHPPTLLSTSCHEVEEEFLAPFASTFIHDVEEPMEDDASAEGDEVRWVEDDEKARLEASPKSEQDEPLLGTPEYLAPELLFPGSSHAAAIASPAVDWWALGVILFEMITGVSPFADLTVPDIFAHITNLEIPWPEALTEEKKENVNSAAVTNEDQQFVGISPESRDLIGGLLVREPMRRIETAARMETHPFFVQVGPWGDLPNVTMPFIPCPDDNTDTFYFEVHNHFYLNAFTIFSCCDDCEAGYVSFRLYRVFNACELGRKYRQKDEVGKA</sequence>
<evidence type="ECO:0000256" key="11">
    <source>
        <dbReference type="SAM" id="MobiDB-lite"/>
    </source>
</evidence>
<dbReference type="GO" id="GO:0004674">
    <property type="term" value="F:protein serine/threonine kinase activity"/>
    <property type="evidence" value="ECO:0007669"/>
    <property type="project" value="UniProtKB-KW"/>
</dbReference>
<dbReference type="PANTHER" id="PTHR24356:SF1">
    <property type="entry name" value="SERINE_THREONINE-PROTEIN KINASE GREATWALL"/>
    <property type="match status" value="1"/>
</dbReference>